<dbReference type="InterPro" id="IPR011102">
    <property type="entry name" value="Sig_transdc_His_kinase_HWE"/>
</dbReference>
<dbReference type="PANTHER" id="PTHR41523">
    <property type="entry name" value="TWO-COMPONENT SYSTEM SENSOR PROTEIN"/>
    <property type="match status" value="1"/>
</dbReference>
<dbReference type="GO" id="GO:0005524">
    <property type="term" value="F:ATP binding"/>
    <property type="evidence" value="ECO:0007669"/>
    <property type="project" value="UniProtKB-KW"/>
</dbReference>
<dbReference type="InterPro" id="IPR036890">
    <property type="entry name" value="HATPase_C_sf"/>
</dbReference>
<evidence type="ECO:0000256" key="11">
    <source>
        <dbReference type="ARBA" id="ARBA00022679"/>
    </source>
</evidence>
<keyword evidence="13" id="KW-0547">Nucleotide-binding</keyword>
<evidence type="ECO:0000256" key="12">
    <source>
        <dbReference type="ARBA" id="ARBA00022737"/>
    </source>
</evidence>
<dbReference type="Pfam" id="PF13426">
    <property type="entry name" value="PAS_9"/>
    <property type="match status" value="1"/>
</dbReference>
<evidence type="ECO:0000259" key="23">
    <source>
        <dbReference type="PROSITE" id="PS50113"/>
    </source>
</evidence>
<dbReference type="GO" id="GO:0004673">
    <property type="term" value="F:protein histidine kinase activity"/>
    <property type="evidence" value="ECO:0007669"/>
    <property type="project" value="UniProtKB-EC"/>
</dbReference>
<evidence type="ECO:0000256" key="15">
    <source>
        <dbReference type="ARBA" id="ARBA00022840"/>
    </source>
</evidence>
<dbReference type="FunFam" id="3.30.450.20:FF:000060">
    <property type="entry name" value="Sensor protein FixL"/>
    <property type="match status" value="1"/>
</dbReference>
<evidence type="ECO:0000256" key="17">
    <source>
        <dbReference type="ARBA" id="ARBA00023004"/>
    </source>
</evidence>
<evidence type="ECO:0000256" key="13">
    <source>
        <dbReference type="ARBA" id="ARBA00022741"/>
    </source>
</evidence>
<keyword evidence="16" id="KW-0157">Chromophore</keyword>
<dbReference type="EC" id="2.7.13.3" evidence="3"/>
<evidence type="ECO:0000259" key="22">
    <source>
        <dbReference type="PROSITE" id="PS50112"/>
    </source>
</evidence>
<keyword evidence="18" id="KW-0843">Virulence</keyword>
<evidence type="ECO:0000256" key="16">
    <source>
        <dbReference type="ARBA" id="ARBA00022991"/>
    </source>
</evidence>
<dbReference type="SMART" id="SM00086">
    <property type="entry name" value="PAC"/>
    <property type="match status" value="2"/>
</dbReference>
<keyword evidence="9" id="KW-0285">Flavoprotein</keyword>
<evidence type="ECO:0000256" key="19">
    <source>
        <dbReference type="ARBA" id="ARBA00023170"/>
    </source>
</evidence>
<dbReference type="InterPro" id="IPR000014">
    <property type="entry name" value="PAS"/>
</dbReference>
<dbReference type="InterPro" id="IPR001610">
    <property type="entry name" value="PAC"/>
</dbReference>
<keyword evidence="7" id="KW-0716">Sensory transduction</keyword>
<sequence>MDVRAQDLLDASEEPAALLDGTGAIIAANAAWTCAPCLAAPAAAAMLARLRAALVGGEARAIDTYSAGDGEGRRDFRLEASRIAGAEAVLVRRIETTRERRATERRESLAARLSALLDACADATLTIDASGTVREVNRAVTTLFGYEAEEIVGRNVALLMPVREAAAHDRWISAFLRTGEAHVIGRERIVEARRRDGVLVPVRLTVREAHANGERLFVGLLRDVSEARRQREALDRSMLGYELALEAGNLGSFDIDVATRGVSADRRAREAFGLDPDRPLCCADVATRLAREDVLRLSDALSHAVAGGRLDAETRVALPDGSERHVAVRGRLMRREGVDHVVGVVADITERRRAEADRLREERDRYVIGEMRHRIKNLFTMVGAILNLSARGHEGAADYKRAVESRLSALEATQTRLAESGWKASRLADIVSRELEPFRERRVANEVEGCEILVDGHAAQVLAMIAHELATNAAKHGALGTPEGHVRVTCARTAEGRGEGAKKGIVLDWHEQGGPAVSPPTHAGFGTTVTVRMAERFLGARVETAWEPDGFRYRLELPAERVLGEG</sequence>
<organism evidence="24 25">
    <name type="scientific">Salinarimonas ramus</name>
    <dbReference type="NCBI Taxonomy" id="690164"/>
    <lineage>
        <taxon>Bacteria</taxon>
        <taxon>Pseudomonadati</taxon>
        <taxon>Pseudomonadota</taxon>
        <taxon>Alphaproteobacteria</taxon>
        <taxon>Hyphomicrobiales</taxon>
        <taxon>Salinarimonadaceae</taxon>
        <taxon>Salinarimonas</taxon>
    </lineage>
</organism>
<dbReference type="EMBL" id="BMMF01000002">
    <property type="protein sequence ID" value="GGK22914.1"/>
    <property type="molecule type" value="Genomic_DNA"/>
</dbReference>
<keyword evidence="14" id="KW-0418">Kinase</keyword>
<keyword evidence="10" id="KW-0288">FMN</keyword>
<proteinExistence type="predicted"/>
<evidence type="ECO:0000256" key="21">
    <source>
        <dbReference type="ARBA" id="ARBA00070616"/>
    </source>
</evidence>
<evidence type="ECO:0000256" key="5">
    <source>
        <dbReference type="ARBA" id="ARBA00022543"/>
    </source>
</evidence>
<keyword evidence="8" id="KW-0479">Metal-binding</keyword>
<evidence type="ECO:0000256" key="8">
    <source>
        <dbReference type="ARBA" id="ARBA00022617"/>
    </source>
</evidence>
<keyword evidence="17" id="KW-0408">Iron</keyword>
<keyword evidence="12" id="KW-0677">Repeat</keyword>
<dbReference type="SUPFAM" id="SSF55785">
    <property type="entry name" value="PYP-like sensor domain (PAS domain)"/>
    <property type="match status" value="2"/>
</dbReference>
<name>A0A917Q4Q2_9HYPH</name>
<evidence type="ECO:0000256" key="1">
    <source>
        <dbReference type="ARBA" id="ARBA00000085"/>
    </source>
</evidence>
<dbReference type="CDD" id="cd00130">
    <property type="entry name" value="PAS"/>
    <property type="match status" value="1"/>
</dbReference>
<evidence type="ECO:0000256" key="20">
    <source>
        <dbReference type="ARBA" id="ARBA00059827"/>
    </source>
</evidence>
<keyword evidence="6" id="KW-0597">Phosphoprotein</keyword>
<evidence type="ECO:0000256" key="3">
    <source>
        <dbReference type="ARBA" id="ARBA00012438"/>
    </source>
</evidence>
<dbReference type="Pfam" id="PF07536">
    <property type="entry name" value="HWE_HK"/>
    <property type="match status" value="1"/>
</dbReference>
<dbReference type="AlphaFoldDB" id="A0A917Q4Q2"/>
<evidence type="ECO:0000313" key="24">
    <source>
        <dbReference type="EMBL" id="GGK22914.1"/>
    </source>
</evidence>
<evidence type="ECO:0000256" key="18">
    <source>
        <dbReference type="ARBA" id="ARBA00023026"/>
    </source>
</evidence>
<keyword evidence="5" id="KW-0600">Photoreceptor protein</keyword>
<dbReference type="InterPro" id="IPR000700">
    <property type="entry name" value="PAS-assoc_C"/>
</dbReference>
<dbReference type="Gene3D" id="3.30.450.20">
    <property type="entry name" value="PAS domain"/>
    <property type="match status" value="2"/>
</dbReference>
<feature type="domain" description="PAS" evidence="22">
    <location>
        <begin position="109"/>
        <end position="179"/>
    </location>
</feature>
<dbReference type="Proteomes" id="UP000600449">
    <property type="component" value="Unassembled WGS sequence"/>
</dbReference>
<dbReference type="NCBIfam" id="TIGR00229">
    <property type="entry name" value="sensory_box"/>
    <property type="match status" value="2"/>
</dbReference>
<comment type="cofactor">
    <cofactor evidence="2">
        <name>heme</name>
        <dbReference type="ChEBI" id="CHEBI:30413"/>
    </cofactor>
</comment>
<dbReference type="RefSeq" id="WP_188909649.1">
    <property type="nucleotide sequence ID" value="NZ_BMMF01000002.1"/>
</dbReference>
<dbReference type="SMART" id="SM00911">
    <property type="entry name" value="HWE_HK"/>
    <property type="match status" value="1"/>
</dbReference>
<dbReference type="GO" id="GO:0009881">
    <property type="term" value="F:photoreceptor activity"/>
    <property type="evidence" value="ECO:0007669"/>
    <property type="project" value="UniProtKB-KW"/>
</dbReference>
<keyword evidence="19" id="KW-0675">Receptor</keyword>
<dbReference type="Gene3D" id="2.10.70.100">
    <property type="match status" value="1"/>
</dbReference>
<protein>
    <recommendedName>
        <fullName evidence="4">Blue-light-activated histidine kinase</fullName>
        <ecNumber evidence="3">2.7.13.3</ecNumber>
    </recommendedName>
    <alternativeName>
        <fullName evidence="21">Sensor protein FixL</fullName>
    </alternativeName>
</protein>
<keyword evidence="25" id="KW-1185">Reference proteome</keyword>
<dbReference type="InterPro" id="IPR035965">
    <property type="entry name" value="PAS-like_dom_sf"/>
</dbReference>
<evidence type="ECO:0000256" key="9">
    <source>
        <dbReference type="ARBA" id="ARBA00022630"/>
    </source>
</evidence>
<accession>A0A917Q4Q2</accession>
<evidence type="ECO:0000256" key="4">
    <source>
        <dbReference type="ARBA" id="ARBA00021740"/>
    </source>
</evidence>
<keyword evidence="8" id="KW-0349">Heme</keyword>
<reference evidence="24 25" key="1">
    <citation type="journal article" date="2014" name="Int. J. Syst. Evol. Microbiol.">
        <title>Complete genome sequence of Corynebacterium casei LMG S-19264T (=DSM 44701T), isolated from a smear-ripened cheese.</title>
        <authorList>
            <consortium name="US DOE Joint Genome Institute (JGI-PGF)"/>
            <person name="Walter F."/>
            <person name="Albersmeier A."/>
            <person name="Kalinowski J."/>
            <person name="Ruckert C."/>
        </authorList>
    </citation>
    <scope>NUCLEOTIDE SEQUENCE [LARGE SCALE GENOMIC DNA]</scope>
    <source>
        <strain evidence="24 25">CGMCC 1.9161</strain>
    </source>
</reference>
<evidence type="ECO:0000256" key="2">
    <source>
        <dbReference type="ARBA" id="ARBA00001971"/>
    </source>
</evidence>
<feature type="domain" description="PAC" evidence="23">
    <location>
        <begin position="310"/>
        <end position="360"/>
    </location>
</feature>
<dbReference type="PANTHER" id="PTHR41523:SF8">
    <property type="entry name" value="ETHYLENE RESPONSE SENSOR PROTEIN"/>
    <property type="match status" value="1"/>
</dbReference>
<dbReference type="Gene3D" id="3.30.565.10">
    <property type="entry name" value="Histidine kinase-like ATPase, C-terminal domain"/>
    <property type="match status" value="1"/>
</dbReference>
<dbReference type="SMART" id="SM00091">
    <property type="entry name" value="PAS"/>
    <property type="match status" value="2"/>
</dbReference>
<evidence type="ECO:0000256" key="6">
    <source>
        <dbReference type="ARBA" id="ARBA00022553"/>
    </source>
</evidence>
<comment type="function">
    <text evidence="20">Putative oxygen sensor; modulates the activity of FixJ, a transcriptional activator of nitrogen fixation fixK gene. FixL probably acts as a kinase that phosphorylates FixJ.</text>
</comment>
<evidence type="ECO:0000256" key="14">
    <source>
        <dbReference type="ARBA" id="ARBA00022777"/>
    </source>
</evidence>
<evidence type="ECO:0000256" key="10">
    <source>
        <dbReference type="ARBA" id="ARBA00022643"/>
    </source>
</evidence>
<keyword evidence="11" id="KW-0808">Transferase</keyword>
<evidence type="ECO:0000256" key="7">
    <source>
        <dbReference type="ARBA" id="ARBA00022606"/>
    </source>
</evidence>
<dbReference type="PROSITE" id="PS50112">
    <property type="entry name" value="PAS"/>
    <property type="match status" value="1"/>
</dbReference>
<comment type="catalytic activity">
    <reaction evidence="1">
        <text>ATP + protein L-histidine = ADP + protein N-phospho-L-histidine.</text>
        <dbReference type="EC" id="2.7.13.3"/>
    </reaction>
</comment>
<comment type="caution">
    <text evidence="24">The sequence shown here is derived from an EMBL/GenBank/DDBJ whole genome shotgun (WGS) entry which is preliminary data.</text>
</comment>
<keyword evidence="15" id="KW-0067">ATP-binding</keyword>
<evidence type="ECO:0000313" key="25">
    <source>
        <dbReference type="Proteomes" id="UP000600449"/>
    </source>
</evidence>
<gene>
    <name evidence="24" type="ORF">GCM10011322_07100</name>
</gene>
<dbReference type="PROSITE" id="PS50113">
    <property type="entry name" value="PAC"/>
    <property type="match status" value="1"/>
</dbReference>